<dbReference type="Pfam" id="PF00141">
    <property type="entry name" value="peroxidase"/>
    <property type="match status" value="2"/>
</dbReference>
<protein>
    <recommendedName>
        <fullName evidence="3">peroxidase</fullName>
        <ecNumber evidence="3">1.11.1.7</ecNumber>
    </recommendedName>
</protein>
<reference evidence="21 22" key="1">
    <citation type="submission" date="2020-12" db="EMBL/GenBank/DDBJ databases">
        <title>Concerted genomic and epigenomic changes stabilize Arabidopsis allopolyploids.</title>
        <authorList>
            <person name="Chen Z."/>
        </authorList>
    </citation>
    <scope>NUCLEOTIDE SEQUENCE [LARGE SCALE GENOMIC DNA]</scope>
    <source>
        <strain evidence="21">As9502</strain>
        <tissue evidence="21">Leaf</tissue>
    </source>
</reference>
<feature type="binding site" description="axial binding residue" evidence="16">
    <location>
        <position position="206"/>
    </location>
    <ligand>
        <name>heme b</name>
        <dbReference type="ChEBI" id="CHEBI:60344"/>
    </ligand>
    <ligandPart>
        <name>Fe</name>
        <dbReference type="ChEBI" id="CHEBI:18248"/>
    </ligandPart>
</feature>
<feature type="binding site" evidence="16">
    <location>
        <position position="252"/>
    </location>
    <ligand>
        <name>Ca(2+)</name>
        <dbReference type="ChEBI" id="CHEBI:29108"/>
        <label>2</label>
    </ligand>
</feature>
<dbReference type="GO" id="GO:0042744">
    <property type="term" value="P:hydrogen peroxide catabolic process"/>
    <property type="evidence" value="ECO:0007669"/>
    <property type="project" value="UniProtKB-KW"/>
</dbReference>
<keyword evidence="10" id="KW-0560">Oxidoreductase</keyword>
<evidence type="ECO:0000256" key="5">
    <source>
        <dbReference type="ARBA" id="ARBA00022559"/>
    </source>
</evidence>
<evidence type="ECO:0000256" key="11">
    <source>
        <dbReference type="ARBA" id="ARBA00023004"/>
    </source>
</evidence>
<keyword evidence="12 18" id="KW-1015">Disulfide bond</keyword>
<dbReference type="GO" id="GO:0046872">
    <property type="term" value="F:metal ion binding"/>
    <property type="evidence" value="ECO:0007669"/>
    <property type="project" value="UniProtKB-KW"/>
</dbReference>
<evidence type="ECO:0000256" key="14">
    <source>
        <dbReference type="PIRSR" id="PIRSR600823-1"/>
    </source>
</evidence>
<feature type="binding site" evidence="16">
    <location>
        <position position="260"/>
    </location>
    <ligand>
        <name>Ca(2+)</name>
        <dbReference type="ChEBI" id="CHEBI:29108"/>
        <label>2</label>
    </ligand>
</feature>
<feature type="binding site" evidence="16">
    <location>
        <position position="82"/>
    </location>
    <ligand>
        <name>Ca(2+)</name>
        <dbReference type="ChEBI" id="CHEBI:29108"/>
        <label>1</label>
    </ligand>
</feature>
<evidence type="ECO:0000256" key="16">
    <source>
        <dbReference type="PIRSR" id="PIRSR600823-3"/>
    </source>
</evidence>
<evidence type="ECO:0000313" key="22">
    <source>
        <dbReference type="Proteomes" id="UP000694251"/>
    </source>
</evidence>
<dbReference type="CDD" id="cd00693">
    <property type="entry name" value="secretory_peroxidase"/>
    <property type="match status" value="1"/>
</dbReference>
<dbReference type="InterPro" id="IPR002016">
    <property type="entry name" value="Haem_peroxidase"/>
</dbReference>
<evidence type="ECO:0000256" key="12">
    <source>
        <dbReference type="ARBA" id="ARBA00023157"/>
    </source>
</evidence>
<organism evidence="21 22">
    <name type="scientific">Arabidopsis suecica</name>
    <name type="common">Swedish thale-cress</name>
    <name type="synonym">Cardaminopsis suecica</name>
    <dbReference type="NCBI Taxonomy" id="45249"/>
    <lineage>
        <taxon>Eukaryota</taxon>
        <taxon>Viridiplantae</taxon>
        <taxon>Streptophyta</taxon>
        <taxon>Embryophyta</taxon>
        <taxon>Tracheophyta</taxon>
        <taxon>Spermatophyta</taxon>
        <taxon>Magnoliopsida</taxon>
        <taxon>eudicotyledons</taxon>
        <taxon>Gunneridae</taxon>
        <taxon>Pentapetalae</taxon>
        <taxon>rosids</taxon>
        <taxon>malvids</taxon>
        <taxon>Brassicales</taxon>
        <taxon>Brassicaceae</taxon>
        <taxon>Camelineae</taxon>
        <taxon>Arabidopsis</taxon>
    </lineage>
</organism>
<dbReference type="GO" id="GO:0020037">
    <property type="term" value="F:heme binding"/>
    <property type="evidence" value="ECO:0007669"/>
    <property type="project" value="InterPro"/>
</dbReference>
<name>A0A8T2HLE5_ARASU</name>
<accession>A0A8T2HLE5</accession>
<keyword evidence="22" id="KW-1185">Reference proteome</keyword>
<dbReference type="FunFam" id="1.10.520.10:FF:000008">
    <property type="entry name" value="Peroxidase"/>
    <property type="match status" value="1"/>
</dbReference>
<keyword evidence="8" id="KW-0732">Signal</keyword>
<comment type="cofactor">
    <cofactor evidence="16">
        <name>heme b</name>
        <dbReference type="ChEBI" id="CHEBI:60344"/>
    </cofactor>
    <text evidence="16">Binds 1 heme b (iron(II)-protoporphyrin IX) group per subunit.</text>
</comment>
<feature type="binding site" evidence="15">
    <location>
        <position position="175"/>
    </location>
    <ligand>
        <name>substrate</name>
    </ligand>
</feature>
<evidence type="ECO:0000256" key="9">
    <source>
        <dbReference type="ARBA" id="ARBA00022837"/>
    </source>
</evidence>
<keyword evidence="4" id="KW-0964">Secreted</keyword>
<keyword evidence="7 16" id="KW-0479">Metal-binding</keyword>
<evidence type="ECO:0000256" key="7">
    <source>
        <dbReference type="ARBA" id="ARBA00022723"/>
    </source>
</evidence>
<dbReference type="InterPro" id="IPR033905">
    <property type="entry name" value="Secretory_peroxidase"/>
</dbReference>
<dbReference type="PROSITE" id="PS00436">
    <property type="entry name" value="PEROXIDASE_2"/>
    <property type="match status" value="1"/>
</dbReference>
<evidence type="ECO:0000256" key="1">
    <source>
        <dbReference type="ARBA" id="ARBA00000189"/>
    </source>
</evidence>
<comment type="similarity">
    <text evidence="19">Belongs to the peroxidase family.</text>
</comment>
<comment type="function">
    <text evidence="2">Removal of H(2)O(2), oxidation of toxic reductants, biosynthesis and degradation of lignin, suberization, auxin catabolism, response to environmental stresses such as wounding, pathogen attack and oxidative stress. These functions might be dependent on each isozyme/isoform in each plant tissue.</text>
</comment>
<dbReference type="Proteomes" id="UP000694251">
    <property type="component" value="Chromosome 1"/>
</dbReference>
<feature type="disulfide bond" evidence="18">
    <location>
        <begin position="213"/>
        <end position="239"/>
    </location>
</feature>
<evidence type="ECO:0000256" key="4">
    <source>
        <dbReference type="ARBA" id="ARBA00022525"/>
    </source>
</evidence>
<feature type="binding site" evidence="16">
    <location>
        <position position="89"/>
    </location>
    <ligand>
        <name>Ca(2+)</name>
        <dbReference type="ChEBI" id="CHEBI:29108"/>
        <label>1</label>
    </ligand>
</feature>
<evidence type="ECO:0000256" key="2">
    <source>
        <dbReference type="ARBA" id="ARBA00002322"/>
    </source>
</evidence>
<dbReference type="EMBL" id="JAEFBJ010000001">
    <property type="protein sequence ID" value="KAG7659857.1"/>
    <property type="molecule type" value="Genomic_DNA"/>
</dbReference>
<feature type="disulfide bond" evidence="18">
    <location>
        <begin position="134"/>
        <end position="332"/>
    </location>
</feature>
<evidence type="ECO:0000256" key="8">
    <source>
        <dbReference type="ARBA" id="ARBA00022729"/>
    </source>
</evidence>
<evidence type="ECO:0000256" key="13">
    <source>
        <dbReference type="ARBA" id="ARBA00023324"/>
    </source>
</evidence>
<dbReference type="EC" id="1.11.1.7" evidence="3"/>
<dbReference type="PANTHER" id="PTHR31235">
    <property type="entry name" value="PEROXIDASE 25-RELATED"/>
    <property type="match status" value="1"/>
</dbReference>
<comment type="catalytic activity">
    <reaction evidence="1">
        <text>2 a phenolic donor + H2O2 = 2 a phenolic radical donor + 2 H2O</text>
        <dbReference type="Rhea" id="RHEA:56136"/>
        <dbReference type="ChEBI" id="CHEBI:15377"/>
        <dbReference type="ChEBI" id="CHEBI:16240"/>
        <dbReference type="ChEBI" id="CHEBI:139520"/>
        <dbReference type="ChEBI" id="CHEBI:139521"/>
        <dbReference type="EC" id="1.11.1.7"/>
    </reaction>
</comment>
<comment type="cofactor">
    <cofactor evidence="16">
        <name>Ca(2+)</name>
        <dbReference type="ChEBI" id="CHEBI:29108"/>
    </cofactor>
    <text evidence="16">Binds 2 calcium ions per subunit.</text>
</comment>
<evidence type="ECO:0000256" key="15">
    <source>
        <dbReference type="PIRSR" id="PIRSR600823-2"/>
    </source>
</evidence>
<feature type="binding site" evidence="16">
    <location>
        <position position="91"/>
    </location>
    <ligand>
        <name>Ca(2+)</name>
        <dbReference type="ChEBI" id="CHEBI:29108"/>
        <label>1</label>
    </ligand>
</feature>
<evidence type="ECO:0000256" key="18">
    <source>
        <dbReference type="PIRSR" id="PIRSR600823-5"/>
    </source>
</evidence>
<feature type="site" description="Transition state stabilizer" evidence="17">
    <location>
        <position position="77"/>
    </location>
</feature>
<dbReference type="InterPro" id="IPR019794">
    <property type="entry name" value="Peroxidases_AS"/>
</dbReference>
<keyword evidence="13" id="KW-0376">Hydrogen peroxide</keyword>
<evidence type="ECO:0000256" key="17">
    <source>
        <dbReference type="PIRSR" id="PIRSR600823-4"/>
    </source>
</evidence>
<dbReference type="PROSITE" id="PS50873">
    <property type="entry name" value="PEROXIDASE_4"/>
    <property type="match status" value="2"/>
</dbReference>
<dbReference type="OrthoDB" id="2113341at2759"/>
<sequence length="494" mass="54478">MSRRIREDISIRLFDPKMITIALFLVLLYFHDQLRYSAAQLQFGFYSETCPSAESIVRDVVQQAVTNDPGKAAVLLRLQFHDCFVEGCDGSILIKHGGNDDERFAAGNAGVAGFDVIDEAKSELERFCPGVVSCADIVALAARDAIAEAKGPFYEVPTGRRDGLIANVDHAKNLPDVQDSINTLKSKFREKGLSDQDLVLLSAGAHTIGTTACFFVIPRLDAQDPTINSEFFQILRSKCPQGGDVNVRIPLDWDSQFVFDNQIFQNIKNGRGVILSDSVLYQDNNMKKIIDSYLETNQSSKANFAADFTKAMIKMGAIGVKIGAEGEIRRLCSATNYRFLAGVGGFNIIGKVKSAVERFCPGVVSCADIIAIAARDAIITAKGSFYEVPTGRNDGRISNVKNAEKLPDAQDSIATLKAKFREQGLTNRDLVLLSRCAYHRIDGMLLCHATVDFFQVLRLKCPRGGYVCFKIPLDWDGKFQFDNQVLRSKCTTPH</sequence>
<comment type="caution">
    <text evidence="21">The sequence shown here is derived from an EMBL/GenBank/DDBJ whole genome shotgun (WGS) entry which is preliminary data.</text>
</comment>
<feature type="disulfide bond" evidence="18">
    <location>
        <begin position="50"/>
        <end position="128"/>
    </location>
</feature>
<gene>
    <name evidence="21" type="ORF">ISN44_As01g066770</name>
</gene>
<dbReference type="AlphaFoldDB" id="A0A8T2HLE5"/>
<feature type="domain" description="Plant heme peroxidase family profile" evidence="20">
    <location>
        <begin position="40"/>
        <end position="336"/>
    </location>
</feature>
<evidence type="ECO:0000256" key="19">
    <source>
        <dbReference type="RuleBase" id="RU004241"/>
    </source>
</evidence>
<proteinExistence type="inferred from homology"/>
<evidence type="ECO:0000256" key="3">
    <source>
        <dbReference type="ARBA" id="ARBA00012313"/>
    </source>
</evidence>
<evidence type="ECO:0000313" key="21">
    <source>
        <dbReference type="EMBL" id="KAG7659857.1"/>
    </source>
</evidence>
<dbReference type="InterPro" id="IPR000823">
    <property type="entry name" value="Peroxidase_pln"/>
</dbReference>
<evidence type="ECO:0000256" key="10">
    <source>
        <dbReference type="ARBA" id="ARBA00023002"/>
    </source>
</evidence>
<dbReference type="GO" id="GO:0006979">
    <property type="term" value="P:response to oxidative stress"/>
    <property type="evidence" value="ECO:0007669"/>
    <property type="project" value="InterPro"/>
</dbReference>
<evidence type="ECO:0000256" key="6">
    <source>
        <dbReference type="ARBA" id="ARBA00022617"/>
    </source>
</evidence>
<feature type="active site" description="Proton acceptor" evidence="14">
    <location>
        <position position="81"/>
    </location>
</feature>
<keyword evidence="5 21" id="KW-0575">Peroxidase</keyword>
<feature type="disulfide bond" evidence="18">
    <location>
        <begin position="83"/>
        <end position="88"/>
    </location>
</feature>
<feature type="binding site" evidence="16">
    <location>
        <position position="207"/>
    </location>
    <ligand>
        <name>Ca(2+)</name>
        <dbReference type="ChEBI" id="CHEBI:29108"/>
        <label>2</label>
    </ligand>
</feature>
<keyword evidence="11 16" id="KW-0408">Iron</keyword>
<feature type="binding site" evidence="16">
    <location>
        <position position="85"/>
    </location>
    <ligand>
        <name>Ca(2+)</name>
        <dbReference type="ChEBI" id="CHEBI:29108"/>
        <label>1</label>
    </ligand>
</feature>
<feature type="domain" description="Plant heme peroxidase family profile" evidence="20">
    <location>
        <begin position="333"/>
        <end position="488"/>
    </location>
</feature>
<dbReference type="GO" id="GO:0140825">
    <property type="term" value="F:lactoperoxidase activity"/>
    <property type="evidence" value="ECO:0007669"/>
    <property type="project" value="UniProtKB-EC"/>
</dbReference>
<evidence type="ECO:0000259" key="20">
    <source>
        <dbReference type="PROSITE" id="PS50873"/>
    </source>
</evidence>
<feature type="binding site" evidence="16">
    <location>
        <position position="87"/>
    </location>
    <ligand>
        <name>Ca(2+)</name>
        <dbReference type="ChEBI" id="CHEBI:29108"/>
        <label>1</label>
    </ligand>
</feature>
<keyword evidence="6" id="KW-0349">Heme</keyword>
<dbReference type="FunFam" id="1.10.420.10:FF:000010">
    <property type="entry name" value="Peroxidase"/>
    <property type="match status" value="1"/>
</dbReference>
<keyword evidence="9 16" id="KW-0106">Calcium</keyword>